<dbReference type="InterPro" id="IPR001387">
    <property type="entry name" value="Cro/C1-type_HTH"/>
</dbReference>
<dbReference type="Proteomes" id="UP001431217">
    <property type="component" value="Unassembled WGS sequence"/>
</dbReference>
<keyword evidence="3" id="KW-1185">Reference proteome</keyword>
<name>A0ABT0ML29_9GAMM</name>
<dbReference type="InterPro" id="IPR010982">
    <property type="entry name" value="Lambda_DNA-bd_dom_sf"/>
</dbReference>
<dbReference type="EMBL" id="JAMBEP010000002">
    <property type="protein sequence ID" value="MCL1635293.1"/>
    <property type="molecule type" value="Genomic_DNA"/>
</dbReference>
<reference evidence="2 3" key="1">
    <citation type="submission" date="2022-05" db="EMBL/GenBank/DDBJ databases">
        <title>Luteimonas sp. SX5, whole genome shotgun sequencing project.</title>
        <authorList>
            <person name="Zhao G."/>
            <person name="Shen L."/>
        </authorList>
    </citation>
    <scope>NUCLEOTIDE SEQUENCE [LARGE SCALE GENOMIC DNA]</scope>
    <source>
        <strain evidence="2 3">SX5</strain>
    </source>
</reference>
<evidence type="ECO:0000259" key="1">
    <source>
        <dbReference type="PROSITE" id="PS50943"/>
    </source>
</evidence>
<evidence type="ECO:0000313" key="3">
    <source>
        <dbReference type="Proteomes" id="UP001431217"/>
    </source>
</evidence>
<protein>
    <submittedName>
        <fullName evidence="2">Helix-turn-helix domain-containing protein</fullName>
    </submittedName>
</protein>
<dbReference type="PROSITE" id="PS50943">
    <property type="entry name" value="HTH_CROC1"/>
    <property type="match status" value="1"/>
</dbReference>
<dbReference type="Gene3D" id="1.10.260.40">
    <property type="entry name" value="lambda repressor-like DNA-binding domains"/>
    <property type="match status" value="1"/>
</dbReference>
<organism evidence="2 3">
    <name type="scientific">Luteimonas galliterrae</name>
    <dbReference type="NCBI Taxonomy" id="2940486"/>
    <lineage>
        <taxon>Bacteria</taxon>
        <taxon>Pseudomonadati</taxon>
        <taxon>Pseudomonadota</taxon>
        <taxon>Gammaproteobacteria</taxon>
        <taxon>Lysobacterales</taxon>
        <taxon>Lysobacteraceae</taxon>
        <taxon>Luteimonas</taxon>
    </lineage>
</organism>
<dbReference type="Pfam" id="PF01381">
    <property type="entry name" value="HTH_3"/>
    <property type="match status" value="1"/>
</dbReference>
<accession>A0ABT0ML29</accession>
<feature type="domain" description="HTH cro/C1-type" evidence="1">
    <location>
        <begin position="12"/>
        <end position="65"/>
    </location>
</feature>
<sequence length="123" mass="13683">MSTEMKINAELIKRLREERGWSQEHLAAVSGLSARTIQRLEADGKASHESRLALASAFGVEPSVLGAAQANVDPLTSKPANPASALQAWLEHPSWRWFFVMLAAWFIYQAGRAAGEAWYYIMH</sequence>
<gene>
    <name evidence="2" type="ORF">M2650_11720</name>
</gene>
<dbReference type="CDD" id="cd00093">
    <property type="entry name" value="HTH_XRE"/>
    <property type="match status" value="1"/>
</dbReference>
<evidence type="ECO:0000313" key="2">
    <source>
        <dbReference type="EMBL" id="MCL1635293.1"/>
    </source>
</evidence>
<comment type="caution">
    <text evidence="2">The sequence shown here is derived from an EMBL/GenBank/DDBJ whole genome shotgun (WGS) entry which is preliminary data.</text>
</comment>
<dbReference type="RefSeq" id="WP_249474713.1">
    <property type="nucleotide sequence ID" value="NZ_JAMBEP010000002.1"/>
</dbReference>
<dbReference type="SMART" id="SM00530">
    <property type="entry name" value="HTH_XRE"/>
    <property type="match status" value="1"/>
</dbReference>
<dbReference type="SUPFAM" id="SSF47413">
    <property type="entry name" value="lambda repressor-like DNA-binding domains"/>
    <property type="match status" value="1"/>
</dbReference>
<proteinExistence type="predicted"/>